<keyword evidence="2" id="KW-0645">Protease</keyword>
<name>A0AAW4X0J5_9FIRM</name>
<dbReference type="SUPFAM" id="SSF144052">
    <property type="entry name" value="Thermophilic metalloprotease-like"/>
    <property type="match status" value="1"/>
</dbReference>
<dbReference type="GO" id="GO:0006508">
    <property type="term" value="P:proteolysis"/>
    <property type="evidence" value="ECO:0007669"/>
    <property type="project" value="InterPro"/>
</dbReference>
<evidence type="ECO:0000256" key="1">
    <source>
        <dbReference type="ARBA" id="ARBA00022723"/>
    </source>
</evidence>
<dbReference type="AlphaFoldDB" id="A0AAW4X0J5"/>
<dbReference type="InterPro" id="IPR052170">
    <property type="entry name" value="M29_Exopeptidase"/>
</dbReference>
<keyword evidence="2" id="KW-0031">Aminopeptidase</keyword>
<keyword evidence="3" id="KW-1185">Reference proteome</keyword>
<sequence length="317" mass="33567">MSVKDASKTVVNDCLQIKEGEAVLVIVDQKSLAIGESLLEACLEVNSEAALIKMIERTTHGEEPPEFVAAAMKNADVVLAPTTKSLSHTQARIEACKNGARIATMPGITEDIMIRTLGADYDKISKLSKKFAQKLDQTKEVKITTAKGTELSFSIEGRKATADTGKIINKGEYGNLPAGEAFTAPIEGSANGTLVIDGAIAGINDMDEDIIVSIKDGLVEKIEGGKAAAEIRELLSSADDENVYNIAELGIGTNMEAQLSSSLLEAEKVFGTVHIAFGDNASMGGNVEAAIHIDGVILEPNLYLDGELVIEKGEHLI</sequence>
<proteinExistence type="predicted"/>
<dbReference type="GO" id="GO:0004177">
    <property type="term" value="F:aminopeptidase activity"/>
    <property type="evidence" value="ECO:0007669"/>
    <property type="project" value="UniProtKB-KW"/>
</dbReference>
<dbReference type="Proteomes" id="UP001199296">
    <property type="component" value="Unassembled WGS sequence"/>
</dbReference>
<reference evidence="2 3" key="1">
    <citation type="submission" date="2021-10" db="EMBL/GenBank/DDBJ databases">
        <authorList>
            <person name="Grouzdev D.S."/>
            <person name="Pantiukh K.S."/>
            <person name="Krutkina M.S."/>
        </authorList>
    </citation>
    <scope>NUCLEOTIDE SEQUENCE [LARGE SCALE GENOMIC DNA]</scope>
    <source>
        <strain evidence="2 3">Z-7514</strain>
    </source>
</reference>
<gene>
    <name evidence="2" type="ORF">LJ207_08285</name>
</gene>
<dbReference type="Pfam" id="PF26233">
    <property type="entry name" value="NicX"/>
    <property type="match status" value="1"/>
</dbReference>
<evidence type="ECO:0000313" key="3">
    <source>
        <dbReference type="Proteomes" id="UP001199296"/>
    </source>
</evidence>
<dbReference type="PANTHER" id="PTHR34448">
    <property type="entry name" value="AMINOPEPTIDASE"/>
    <property type="match status" value="1"/>
</dbReference>
<organism evidence="2 3">
    <name type="scientific">Halanaerobium polyolivorans</name>
    <dbReference type="NCBI Taxonomy" id="2886943"/>
    <lineage>
        <taxon>Bacteria</taxon>
        <taxon>Bacillati</taxon>
        <taxon>Bacillota</taxon>
        <taxon>Clostridia</taxon>
        <taxon>Halanaerobiales</taxon>
        <taxon>Halanaerobiaceae</taxon>
        <taxon>Halanaerobium</taxon>
    </lineage>
</organism>
<accession>A0AAW4X0J5</accession>
<protein>
    <submittedName>
        <fullName evidence="2">Aminopeptidase</fullName>
        <ecNumber evidence="2">3.4.11.-</ecNumber>
    </submittedName>
</protein>
<dbReference type="EMBL" id="JAJFAT010000010">
    <property type="protein sequence ID" value="MCC3145319.1"/>
    <property type="molecule type" value="Genomic_DNA"/>
</dbReference>
<keyword evidence="2" id="KW-0378">Hydrolase</keyword>
<dbReference type="PANTHER" id="PTHR34448:SF1">
    <property type="entry name" value="BLL6088 PROTEIN"/>
    <property type="match status" value="1"/>
</dbReference>
<keyword evidence="1" id="KW-0479">Metal-binding</keyword>
<dbReference type="InterPro" id="IPR058739">
    <property type="entry name" value="NicX"/>
</dbReference>
<dbReference type="RefSeq" id="WP_229345951.1">
    <property type="nucleotide sequence ID" value="NZ_JAJFAT010000010.1"/>
</dbReference>
<dbReference type="EC" id="3.4.11.-" evidence="2"/>
<comment type="caution">
    <text evidence="2">The sequence shown here is derived from an EMBL/GenBank/DDBJ whole genome shotgun (WGS) entry which is preliminary data.</text>
</comment>
<dbReference type="GO" id="GO:0046872">
    <property type="term" value="F:metal ion binding"/>
    <property type="evidence" value="ECO:0007669"/>
    <property type="project" value="UniProtKB-KW"/>
</dbReference>
<evidence type="ECO:0000313" key="2">
    <source>
        <dbReference type="EMBL" id="MCC3145319.1"/>
    </source>
</evidence>